<evidence type="ECO:0000256" key="3">
    <source>
        <dbReference type="SAM" id="MobiDB-lite"/>
    </source>
</evidence>
<keyword evidence="2" id="KW-0472">Membrane</keyword>
<organism evidence="4 5">
    <name type="scientific">Tilletia horrida</name>
    <dbReference type="NCBI Taxonomy" id="155126"/>
    <lineage>
        <taxon>Eukaryota</taxon>
        <taxon>Fungi</taxon>
        <taxon>Dikarya</taxon>
        <taxon>Basidiomycota</taxon>
        <taxon>Ustilaginomycotina</taxon>
        <taxon>Exobasidiomycetes</taxon>
        <taxon>Tilletiales</taxon>
        <taxon>Tilletiaceae</taxon>
        <taxon>Tilletia</taxon>
    </lineage>
</organism>
<dbReference type="PANTHER" id="PTHR12910:SF2">
    <property type="entry name" value="NADH DEHYDROGENASE [UBIQUINONE] 1 ALPHA SUBCOMPLEX SUBUNIT 12"/>
    <property type="match status" value="1"/>
</dbReference>
<keyword evidence="2" id="KW-0813">Transport</keyword>
<feature type="region of interest" description="Disordered" evidence="3">
    <location>
        <begin position="84"/>
        <end position="114"/>
    </location>
</feature>
<protein>
    <recommendedName>
        <fullName evidence="2">NADH dehydrogenase [ubiquinone] 1 alpha subcomplex subunit</fullName>
    </recommendedName>
</protein>
<accession>A0AAN6GL36</accession>
<keyword evidence="5" id="KW-1185">Reference proteome</keyword>
<dbReference type="GO" id="GO:0045271">
    <property type="term" value="C:respiratory chain complex I"/>
    <property type="evidence" value="ECO:0007669"/>
    <property type="project" value="InterPro"/>
</dbReference>
<keyword evidence="2" id="KW-0496">Mitochondrion</keyword>
<comment type="subcellular location">
    <subcellularLocation>
        <location evidence="2">Mitochondrion inner membrane</location>
        <topology evidence="2">Peripheral membrane protein</topology>
        <orientation evidence="2">Matrix side</orientation>
    </subcellularLocation>
</comment>
<dbReference type="AlphaFoldDB" id="A0AAN6GL36"/>
<keyword evidence="2" id="KW-0249">Electron transport</keyword>
<gene>
    <name evidence="4" type="ORF">OC846_005582</name>
</gene>
<name>A0AAN6GL36_9BASI</name>
<dbReference type="InterPro" id="IPR007763">
    <property type="entry name" value="NDUFA12"/>
</dbReference>
<reference evidence="4" key="1">
    <citation type="journal article" date="2023" name="PhytoFront">
        <title>Draft Genome Resources of Seven Strains of Tilletia horrida, Causal Agent of Kernel Smut of Rice.</title>
        <authorList>
            <person name="Khanal S."/>
            <person name="Antony Babu S."/>
            <person name="Zhou X.G."/>
        </authorList>
    </citation>
    <scope>NUCLEOTIDE SEQUENCE</scope>
    <source>
        <strain evidence="4">TX6</strain>
    </source>
</reference>
<dbReference type="EMBL" id="JAPDMZ010000222">
    <property type="protein sequence ID" value="KAK0545645.1"/>
    <property type="molecule type" value="Genomic_DNA"/>
</dbReference>
<evidence type="ECO:0000256" key="2">
    <source>
        <dbReference type="RuleBase" id="RU363103"/>
    </source>
</evidence>
<sequence>MSLARTLKHIRAGGLKKFWHDLNNIGDAKSGTFVGEDRNGNKFYENLDEIPGRHRWVDFAQNNPNSSQVDPSWHAWLAHIRKDPPPKDPVLAESTPSWLSPPGENLTGTRGSFKTYSTTAPKIVAWEAKPAPRRN</sequence>
<dbReference type="GO" id="GO:0005743">
    <property type="term" value="C:mitochondrial inner membrane"/>
    <property type="evidence" value="ECO:0007669"/>
    <property type="project" value="UniProtKB-SubCell"/>
</dbReference>
<evidence type="ECO:0000313" key="4">
    <source>
        <dbReference type="EMBL" id="KAK0545645.1"/>
    </source>
</evidence>
<dbReference type="Proteomes" id="UP001176517">
    <property type="component" value="Unassembled WGS sequence"/>
</dbReference>
<dbReference type="PANTHER" id="PTHR12910">
    <property type="entry name" value="NADH-UBIQUINONE OXIDOREDUCTASE SUBUNIT B17.2"/>
    <property type="match status" value="1"/>
</dbReference>
<comment type="function">
    <text evidence="2">Accessory subunit of the mitochondrial membrane respiratory chain NADH dehydrogenase (Complex I), that is believed not to be involved in catalysis. Complex I functions in the transfer of electrons from NADH to the respiratory chain. The immediate electron acceptor for the enzyme is believed to be ubiquinone.</text>
</comment>
<keyword evidence="2" id="KW-0999">Mitochondrion inner membrane</keyword>
<dbReference type="Pfam" id="PF05071">
    <property type="entry name" value="NDUFA12"/>
    <property type="match status" value="1"/>
</dbReference>
<keyword evidence="2" id="KW-0679">Respiratory chain</keyword>
<comment type="caution">
    <text evidence="4">The sequence shown here is derived from an EMBL/GenBank/DDBJ whole genome shotgun (WGS) entry which is preliminary data.</text>
</comment>
<evidence type="ECO:0000256" key="1">
    <source>
        <dbReference type="ARBA" id="ARBA00007355"/>
    </source>
</evidence>
<dbReference type="GO" id="GO:0006979">
    <property type="term" value="P:response to oxidative stress"/>
    <property type="evidence" value="ECO:0007669"/>
    <property type="project" value="TreeGrafter"/>
</dbReference>
<proteinExistence type="inferred from homology"/>
<evidence type="ECO:0000313" key="5">
    <source>
        <dbReference type="Proteomes" id="UP001176517"/>
    </source>
</evidence>
<comment type="similarity">
    <text evidence="1 2">Belongs to the complex I NDUFA12 subunit family.</text>
</comment>